<dbReference type="EMBL" id="WHOS01000014">
    <property type="protein sequence ID" value="NUB00258.1"/>
    <property type="molecule type" value="Genomic_DNA"/>
</dbReference>
<proteinExistence type="predicted"/>
<dbReference type="Gene3D" id="3.40.50.300">
    <property type="entry name" value="P-loop containing nucleotide triphosphate hydrolases"/>
    <property type="match status" value="1"/>
</dbReference>
<protein>
    <submittedName>
        <fullName evidence="1">AAA family ATPase</fullName>
    </submittedName>
</protein>
<dbReference type="SUPFAM" id="SSF52540">
    <property type="entry name" value="P-loop containing nucleoside triphosphate hydrolases"/>
    <property type="match status" value="1"/>
</dbReference>
<name>A0ABX2K9F8_9PROT</name>
<gene>
    <name evidence="1" type="ORF">GBZ48_13270</name>
</gene>
<keyword evidence="2" id="KW-1185">Reference proteome</keyword>
<dbReference type="InterPro" id="IPR008868">
    <property type="entry name" value="TniB"/>
</dbReference>
<dbReference type="Pfam" id="PF05621">
    <property type="entry name" value="TniB"/>
    <property type="match status" value="1"/>
</dbReference>
<evidence type="ECO:0000313" key="1">
    <source>
        <dbReference type="EMBL" id="NUB00258.1"/>
    </source>
</evidence>
<organism evidence="1 2">
    <name type="scientific">Azospirillum melinis</name>
    <dbReference type="NCBI Taxonomy" id="328839"/>
    <lineage>
        <taxon>Bacteria</taxon>
        <taxon>Pseudomonadati</taxon>
        <taxon>Pseudomonadota</taxon>
        <taxon>Alphaproteobacteria</taxon>
        <taxon>Rhodospirillales</taxon>
        <taxon>Azospirillaceae</taxon>
        <taxon>Azospirillum</taxon>
    </lineage>
</organism>
<evidence type="ECO:0000313" key="2">
    <source>
        <dbReference type="Proteomes" id="UP000605086"/>
    </source>
</evidence>
<comment type="caution">
    <text evidence="1">The sequence shown here is derived from an EMBL/GenBank/DDBJ whole genome shotgun (WGS) entry which is preliminary data.</text>
</comment>
<dbReference type="RefSeq" id="WP_174471494.1">
    <property type="nucleotide sequence ID" value="NZ_JAGINN010000005.1"/>
</dbReference>
<accession>A0ABX2K9F8</accession>
<dbReference type="InterPro" id="IPR027417">
    <property type="entry name" value="P-loop_NTPase"/>
</dbReference>
<sequence>MTGYDHLHPSTVPLLELPSAERIERVRTKRWIPYASIRDPYAAMRTLLDIPRQQRPENILIEAPTNNGKSTLLERFETDHPPLHRPDQDKSLIPVLMICLPEHPTLIIVYQTILDRLGCPYAPSARRTELRRAVVTNLEKVGTRVLLVDELHNLALSGPQERDAILAFFRALGNEPALRISLVFAGTPGARITTQSDPQLLNRFDVFQLRLWRDGEAFRELLASFEALMPLRAPSYLGDDDAIARDILSRGEGVIGEFFKIVSRAAVLAIETGEERITLKTLSRIRYQSPSHRKVMIDDVPALP</sequence>
<dbReference type="Proteomes" id="UP000605086">
    <property type="component" value="Unassembled WGS sequence"/>
</dbReference>
<reference evidence="1 2" key="1">
    <citation type="submission" date="2019-10" db="EMBL/GenBank/DDBJ databases">
        <title>Genome sequence of Azospirillum melinis.</title>
        <authorList>
            <person name="Ambrosini A."/>
            <person name="Sant'Anna F.H."/>
            <person name="Cassan F.D."/>
            <person name="Souza E.M."/>
            <person name="Passaglia L.M.P."/>
        </authorList>
    </citation>
    <scope>NUCLEOTIDE SEQUENCE [LARGE SCALE GENOMIC DNA]</scope>
    <source>
        <strain evidence="1 2">TMCY0552</strain>
    </source>
</reference>